<name>A0A0V0J390_SCHSO</name>
<comment type="similarity">
    <text evidence="1">Belongs to the 5'(3')-deoxyribonucleotidase family.</text>
</comment>
<dbReference type="AlphaFoldDB" id="A0A0V0J390"/>
<dbReference type="Gene3D" id="3.40.50.1000">
    <property type="entry name" value="HAD superfamily/HAD-like"/>
    <property type="match status" value="1"/>
</dbReference>
<dbReference type="EMBL" id="GEEE01018756">
    <property type="protein sequence ID" value="JAP44469.1"/>
    <property type="molecule type" value="Transcribed_RNA"/>
</dbReference>
<evidence type="ECO:0000256" key="3">
    <source>
        <dbReference type="ARBA" id="ARBA00022801"/>
    </source>
</evidence>
<dbReference type="SUPFAM" id="SSF56784">
    <property type="entry name" value="HAD-like"/>
    <property type="match status" value="1"/>
</dbReference>
<accession>A0A0V0J390</accession>
<keyword evidence="2" id="KW-0479">Metal-binding</keyword>
<dbReference type="InterPro" id="IPR036412">
    <property type="entry name" value="HAD-like_sf"/>
</dbReference>
<proteinExistence type="inferred from homology"/>
<dbReference type="NCBIfam" id="TIGR02244">
    <property type="entry name" value="HAD-IG-Ncltidse"/>
    <property type="match status" value="1"/>
</dbReference>
<reference evidence="6" key="1">
    <citation type="submission" date="2016-01" db="EMBL/GenBank/DDBJ databases">
        <title>Reference transcriptome for the parasite Schistocephalus solidus: insights into the molecular evolution of parasitism.</title>
        <authorList>
            <person name="Hebert F.O."/>
            <person name="Grambauer S."/>
            <person name="Barber I."/>
            <person name="Landry C.R."/>
            <person name="Aubin-Horth N."/>
        </authorList>
    </citation>
    <scope>NUCLEOTIDE SEQUENCE</scope>
</reference>
<evidence type="ECO:0000256" key="1">
    <source>
        <dbReference type="ARBA" id="ARBA00009589"/>
    </source>
</evidence>
<evidence type="ECO:0000256" key="4">
    <source>
        <dbReference type="ARBA" id="ARBA00022842"/>
    </source>
</evidence>
<keyword evidence="3" id="KW-0378">Hydrolase</keyword>
<dbReference type="InterPro" id="IPR023214">
    <property type="entry name" value="HAD_sf"/>
</dbReference>
<dbReference type="Pfam" id="PF05761">
    <property type="entry name" value="5_nucleotid"/>
    <property type="match status" value="1"/>
</dbReference>
<dbReference type="EMBL" id="GEEE01003250">
    <property type="protein sequence ID" value="JAP59975.1"/>
    <property type="molecule type" value="Transcribed_RNA"/>
</dbReference>
<keyword evidence="4" id="KW-0460">Magnesium</keyword>
<evidence type="ECO:0000256" key="2">
    <source>
        <dbReference type="ARBA" id="ARBA00022723"/>
    </source>
</evidence>
<evidence type="ECO:0000313" key="5">
    <source>
        <dbReference type="EMBL" id="JAP44469.1"/>
    </source>
</evidence>
<dbReference type="PANTHER" id="PTHR12103">
    <property type="entry name" value="5'-NUCLEOTIDASE DOMAIN-CONTAINING"/>
    <property type="match status" value="1"/>
</dbReference>
<gene>
    <name evidence="5" type="primary">NT5D3</name>
    <name evidence="6" type="ORF">TR119446</name>
</gene>
<dbReference type="GO" id="GO:0008253">
    <property type="term" value="F:5'-nucleotidase activity"/>
    <property type="evidence" value="ECO:0007669"/>
    <property type="project" value="TreeGrafter"/>
</dbReference>
<dbReference type="InterPro" id="IPR008380">
    <property type="entry name" value="HAD-SF_hydro_IG_5-nucl"/>
</dbReference>
<protein>
    <submittedName>
        <fullName evidence="5">5'-nucleotidase domain-containing protein 3</fullName>
    </submittedName>
</protein>
<feature type="non-terminal residue" evidence="6">
    <location>
        <position position="1"/>
    </location>
</feature>
<sequence length="546" mass="62666">RATSVCQTTCIINAVSFGCADMNARYGKHLLLATEACFCRTQLSSISNNQGPQNTNILIREAQLSANDGNRKTRASEVESLTKQYKNMERLCLSSPTARFTDREAVFVNKEVHLGEMDVYGFDYDLTLVTYTSALAEFIFRKTSHLLVWKWKYPRELLNIAFDPNFLIRGLHLDIKEGLIMKVDAFNNIQADTVHRGLQPVPVETVKSVYNGLYIASALLRGDRRTEKHHMTQVMDFFSLPAVYVVCSVIEHFKKSGINFQPECIYTDVRNAIQIIHQTGLLHEAIMRHPELYINPNPKLRSFLDRLCSHGKRLFLISNSGAEFINEGMKFAVGNDWRTLFDVIVVGANKPDFFRSKTTAFRAVDECGAFRSWEGVSKFEKGQFYLGGNLDLLRQFTKWSFQRVLFVGDHVYYDLADASNQWGWATAAVIPELETEIEISNTEVYRFNLRRLMLLEDLLLNNQLVVTAEGQAVLEDWRKERDHLRLLTKVCFNEHFGSIFRSFHNPSYFSQRLGQYASMYTSSVNNLLALPVDHTCYPRRTPLPHE</sequence>
<dbReference type="EMBL" id="GEEE01012222">
    <property type="protein sequence ID" value="JAP51003.1"/>
    <property type="molecule type" value="Transcribed_RNA"/>
</dbReference>
<organism evidence="6">
    <name type="scientific">Schistocephalus solidus</name>
    <name type="common">Tapeworm</name>
    <dbReference type="NCBI Taxonomy" id="70667"/>
    <lineage>
        <taxon>Eukaryota</taxon>
        <taxon>Metazoa</taxon>
        <taxon>Spiralia</taxon>
        <taxon>Lophotrochozoa</taxon>
        <taxon>Platyhelminthes</taxon>
        <taxon>Cestoda</taxon>
        <taxon>Eucestoda</taxon>
        <taxon>Diphyllobothriidea</taxon>
        <taxon>Diphyllobothriidae</taxon>
        <taxon>Schistocephalus</taxon>
    </lineage>
</organism>
<evidence type="ECO:0000313" key="6">
    <source>
        <dbReference type="EMBL" id="JAP59975.1"/>
    </source>
</evidence>
<dbReference type="PANTHER" id="PTHR12103:SF12">
    <property type="entry name" value="FI20020P1"/>
    <property type="match status" value="1"/>
</dbReference>
<dbReference type="GO" id="GO:0046872">
    <property type="term" value="F:metal ion binding"/>
    <property type="evidence" value="ECO:0007669"/>
    <property type="project" value="UniProtKB-KW"/>
</dbReference>